<sequence length="329" mass="35539">MTAERCALIVMNQAHANWAAPVGGKLAWHRADAAWVARDGIAHKVHRVIKHRDGLARELAAWVEVKYELTSQTCVNGRLFDRYRRDVEFAFAAAADVAPLLPDARLHAARFEKELKKLDLYLADADNSSPYREAVLAVRRQIDAARRGEAVSPFAPAGWLSSATVPKRAAWPEPGRLAPDFTAGPFRLADARGRPVVLVFFKPGSETTDLTLAVADALHQKYGTRSDVVPLAVWGDAAAGVKDRDRRKLTVPIYDGTQAETAFGVDSVPRFVVLDGGGVVQWTFSGVGAETGHSAREQLERLLPAVAPGAPDGTIHTPAPGTAAPARRP</sequence>
<evidence type="ECO:0008006" key="4">
    <source>
        <dbReference type="Google" id="ProtNLM"/>
    </source>
</evidence>
<dbReference type="EMBL" id="CP053452">
    <property type="protein sequence ID" value="QJW96590.1"/>
    <property type="molecule type" value="Genomic_DNA"/>
</dbReference>
<evidence type="ECO:0000313" key="2">
    <source>
        <dbReference type="EMBL" id="QJW96590.1"/>
    </source>
</evidence>
<dbReference type="InterPro" id="IPR036249">
    <property type="entry name" value="Thioredoxin-like_sf"/>
</dbReference>
<keyword evidence="3" id="KW-1185">Reference proteome</keyword>
<dbReference type="Proteomes" id="UP000503447">
    <property type="component" value="Chromosome"/>
</dbReference>
<evidence type="ECO:0000256" key="1">
    <source>
        <dbReference type="SAM" id="MobiDB-lite"/>
    </source>
</evidence>
<evidence type="ECO:0000313" key="3">
    <source>
        <dbReference type="Proteomes" id="UP000503447"/>
    </source>
</evidence>
<dbReference type="AlphaFoldDB" id="A0A6M5YT67"/>
<dbReference type="Gene3D" id="3.40.30.10">
    <property type="entry name" value="Glutaredoxin"/>
    <property type="match status" value="1"/>
</dbReference>
<gene>
    <name evidence="2" type="ORF">FTUN_4147</name>
</gene>
<name>A0A6M5YT67_9BACT</name>
<reference evidence="3" key="1">
    <citation type="submission" date="2020-05" db="EMBL/GenBank/DDBJ databases">
        <title>Frigoriglobus tundricola gen. nov., sp. nov., a psychrotolerant cellulolytic planctomycete of the family Gemmataceae with two divergent copies of 16S rRNA gene.</title>
        <authorList>
            <person name="Kulichevskaya I.S."/>
            <person name="Ivanova A.A."/>
            <person name="Naumoff D.G."/>
            <person name="Beletsky A.V."/>
            <person name="Rijpstra W.I.C."/>
            <person name="Sinninghe Damste J.S."/>
            <person name="Mardanov A.V."/>
            <person name="Ravin N.V."/>
            <person name="Dedysh S.N."/>
        </authorList>
    </citation>
    <scope>NUCLEOTIDE SEQUENCE [LARGE SCALE GENOMIC DNA]</scope>
    <source>
        <strain evidence="3">PL17</strain>
    </source>
</reference>
<protein>
    <recommendedName>
        <fullName evidence="4">Thioredoxin domain-containing protein</fullName>
    </recommendedName>
</protein>
<feature type="compositionally biased region" description="Low complexity" evidence="1">
    <location>
        <begin position="317"/>
        <end position="329"/>
    </location>
</feature>
<dbReference type="SUPFAM" id="SSF52833">
    <property type="entry name" value="Thioredoxin-like"/>
    <property type="match status" value="1"/>
</dbReference>
<dbReference type="KEGG" id="ftj:FTUN_4147"/>
<organism evidence="2 3">
    <name type="scientific">Frigoriglobus tundricola</name>
    <dbReference type="NCBI Taxonomy" id="2774151"/>
    <lineage>
        <taxon>Bacteria</taxon>
        <taxon>Pseudomonadati</taxon>
        <taxon>Planctomycetota</taxon>
        <taxon>Planctomycetia</taxon>
        <taxon>Gemmatales</taxon>
        <taxon>Gemmataceae</taxon>
        <taxon>Frigoriglobus</taxon>
    </lineage>
</organism>
<proteinExistence type="predicted"/>
<accession>A0A6M5YT67</accession>
<feature type="region of interest" description="Disordered" evidence="1">
    <location>
        <begin position="308"/>
        <end position="329"/>
    </location>
</feature>